<dbReference type="Proteomes" id="UP001603857">
    <property type="component" value="Unassembled WGS sequence"/>
</dbReference>
<comment type="caution">
    <text evidence="3">The sequence shown here is derived from an EMBL/GenBank/DDBJ whole genome shotgun (WGS) entry which is preliminary data.</text>
</comment>
<comment type="similarity">
    <text evidence="1">Belongs to the 'GDXG' lipolytic enzyme family.</text>
</comment>
<dbReference type="SUPFAM" id="SSF53474">
    <property type="entry name" value="alpha/beta-Hydrolases"/>
    <property type="match status" value="1"/>
</dbReference>
<reference evidence="3 4" key="1">
    <citation type="submission" date="2024-08" db="EMBL/GenBank/DDBJ databases">
        <title>Insights into the chromosomal genome structure of Flemingia macrophylla.</title>
        <authorList>
            <person name="Ding Y."/>
            <person name="Zhao Y."/>
            <person name="Bi W."/>
            <person name="Wu M."/>
            <person name="Zhao G."/>
            <person name="Gong Y."/>
            <person name="Li W."/>
            <person name="Zhang P."/>
        </authorList>
    </citation>
    <scope>NUCLEOTIDE SEQUENCE [LARGE SCALE GENOMIC DNA]</scope>
    <source>
        <strain evidence="3">DYQJB</strain>
        <tissue evidence="3">Leaf</tissue>
    </source>
</reference>
<protein>
    <recommendedName>
        <fullName evidence="2">Alpha/beta hydrolase fold-3 domain-containing protein</fullName>
    </recommendedName>
</protein>
<dbReference type="InterPro" id="IPR013094">
    <property type="entry name" value="AB_hydrolase_3"/>
</dbReference>
<dbReference type="InterPro" id="IPR050466">
    <property type="entry name" value="Carboxylest/Gibb_receptor"/>
</dbReference>
<dbReference type="InterPro" id="IPR029058">
    <property type="entry name" value="AB_hydrolase_fold"/>
</dbReference>
<dbReference type="Pfam" id="PF07859">
    <property type="entry name" value="Abhydrolase_3"/>
    <property type="match status" value="1"/>
</dbReference>
<dbReference type="PANTHER" id="PTHR23024:SF654">
    <property type="entry name" value="RECEPTOR GID1, PUTATIVE-RELATED"/>
    <property type="match status" value="1"/>
</dbReference>
<evidence type="ECO:0000256" key="1">
    <source>
        <dbReference type="ARBA" id="ARBA00010515"/>
    </source>
</evidence>
<proteinExistence type="inferred from homology"/>
<gene>
    <name evidence="3" type="ORF">Fmac_015775</name>
</gene>
<dbReference type="EMBL" id="JBGMDY010000005">
    <property type="protein sequence ID" value="KAL2334562.1"/>
    <property type="molecule type" value="Genomic_DNA"/>
</dbReference>
<dbReference type="PANTHER" id="PTHR23024">
    <property type="entry name" value="ARYLACETAMIDE DEACETYLASE"/>
    <property type="match status" value="1"/>
</dbReference>
<organism evidence="3 4">
    <name type="scientific">Flemingia macrophylla</name>
    <dbReference type="NCBI Taxonomy" id="520843"/>
    <lineage>
        <taxon>Eukaryota</taxon>
        <taxon>Viridiplantae</taxon>
        <taxon>Streptophyta</taxon>
        <taxon>Embryophyta</taxon>
        <taxon>Tracheophyta</taxon>
        <taxon>Spermatophyta</taxon>
        <taxon>Magnoliopsida</taxon>
        <taxon>eudicotyledons</taxon>
        <taxon>Gunneridae</taxon>
        <taxon>Pentapetalae</taxon>
        <taxon>rosids</taxon>
        <taxon>fabids</taxon>
        <taxon>Fabales</taxon>
        <taxon>Fabaceae</taxon>
        <taxon>Papilionoideae</taxon>
        <taxon>50 kb inversion clade</taxon>
        <taxon>NPAAA clade</taxon>
        <taxon>indigoferoid/millettioid clade</taxon>
        <taxon>Phaseoleae</taxon>
        <taxon>Flemingia</taxon>
    </lineage>
</organism>
<sequence>MSKQGIDPYHHLDIVLNPNGTLTRRRHIPSTPPSDDPTLPVLTKDLTINPQNNTWLRLFLPANPNPNPKLPLIIFFHGSGFIITSAASTIFHHFCLATAAALPAVIASVEYRLAPEQRLPAAYEDAAEALTFIRNSDDEWLAKHADIGNCYLLGNSAGGTIAYFAGLRAAERALDLEPLKIRGLILRQPFFGGTQRSGSEVRLEYDDDFPLSVADLCWELALPVGADRDHEYANLRAENWVGILGRVRELGWKVLVSANHGDPLVDRSKELVAVLEANGVQVVTDFDEEGVHGVEYKDAGKAERLIDVVKRFVS</sequence>
<evidence type="ECO:0000313" key="4">
    <source>
        <dbReference type="Proteomes" id="UP001603857"/>
    </source>
</evidence>
<keyword evidence="4" id="KW-1185">Reference proteome</keyword>
<evidence type="ECO:0000313" key="3">
    <source>
        <dbReference type="EMBL" id="KAL2334562.1"/>
    </source>
</evidence>
<evidence type="ECO:0000259" key="2">
    <source>
        <dbReference type="Pfam" id="PF07859"/>
    </source>
</evidence>
<feature type="domain" description="Alpha/beta hydrolase fold-3" evidence="2">
    <location>
        <begin position="73"/>
        <end position="294"/>
    </location>
</feature>
<accession>A0ABD1MG56</accession>
<dbReference type="Gene3D" id="3.40.50.1820">
    <property type="entry name" value="alpha/beta hydrolase"/>
    <property type="match status" value="1"/>
</dbReference>
<name>A0ABD1MG56_9FABA</name>
<dbReference type="AlphaFoldDB" id="A0ABD1MG56"/>